<comment type="caution">
    <text evidence="1">The sequence shown here is derived from an EMBL/GenBank/DDBJ whole genome shotgun (WGS) entry which is preliminary data.</text>
</comment>
<dbReference type="AlphaFoldDB" id="A0A562ZTR7"/>
<sequence length="317" mass="34586">MRCGRLLGQRWHPPAAHSLAIHRRGQVQHAGNAGPLSLVSWLPVSPLIRALLLAGLCLLNGRALHAHEFWLEAAGSGKGQVALRLYVGEALVGERVAWTRAHAESFRVHTAAGVQDLTAEVPAEGLQPEFLWSPGKAGTHLLAYESLPSFVTLEAGQFNAYLREEGLTGALEQRASSGQSAQPGRERFRRSAKLLLGGGAADTVHAMTTGQRIEIVPLDDPLRHPPARPLRFEVRFGGQRLPGVLVKAWHRRNTQTVLVRAITDDAGRVVLELPHAGEWLLNAVHMVPAADAAIADWDSYWASLSFRTPVRRPARSR</sequence>
<reference evidence="1 2" key="1">
    <citation type="submission" date="2019-07" db="EMBL/GenBank/DDBJ databases">
        <title>Caenimonas sedimenti sp. nov., isolated from activated sludge.</title>
        <authorList>
            <person name="Xu J."/>
        </authorList>
    </citation>
    <scope>NUCLEOTIDE SEQUENCE [LARGE SCALE GENOMIC DNA]</scope>
    <source>
        <strain evidence="1 2">HX-9-20</strain>
    </source>
</reference>
<name>A0A562ZTR7_9BURK</name>
<organism evidence="1 2">
    <name type="scientific">Caenimonas sedimenti</name>
    <dbReference type="NCBI Taxonomy" id="2596921"/>
    <lineage>
        <taxon>Bacteria</taxon>
        <taxon>Pseudomonadati</taxon>
        <taxon>Pseudomonadota</taxon>
        <taxon>Betaproteobacteria</taxon>
        <taxon>Burkholderiales</taxon>
        <taxon>Comamonadaceae</taxon>
        <taxon>Caenimonas</taxon>
    </lineage>
</organism>
<dbReference type="OrthoDB" id="581894at2"/>
<gene>
    <name evidence="1" type="ORF">FN976_07780</name>
</gene>
<dbReference type="Pfam" id="PF10670">
    <property type="entry name" value="DUF4198"/>
    <property type="match status" value="1"/>
</dbReference>
<proteinExistence type="predicted"/>
<keyword evidence="2" id="KW-1185">Reference proteome</keyword>
<accession>A0A562ZTR7</accession>
<protein>
    <submittedName>
        <fullName evidence="1">DUF4198 domain-containing protein</fullName>
    </submittedName>
</protein>
<evidence type="ECO:0000313" key="1">
    <source>
        <dbReference type="EMBL" id="TWO71883.1"/>
    </source>
</evidence>
<evidence type="ECO:0000313" key="2">
    <source>
        <dbReference type="Proteomes" id="UP000318199"/>
    </source>
</evidence>
<dbReference type="EMBL" id="VOBQ01000005">
    <property type="protein sequence ID" value="TWO71883.1"/>
    <property type="molecule type" value="Genomic_DNA"/>
</dbReference>
<dbReference type="Proteomes" id="UP000318199">
    <property type="component" value="Unassembled WGS sequence"/>
</dbReference>
<dbReference type="InterPro" id="IPR019613">
    <property type="entry name" value="DUF4198"/>
</dbReference>